<dbReference type="OrthoDB" id="10261753at2759"/>
<dbReference type="GO" id="GO:0035303">
    <property type="term" value="P:regulation of dephosphorylation"/>
    <property type="evidence" value="ECO:0007669"/>
    <property type="project" value="TreeGrafter"/>
</dbReference>
<sequence length="386" mass="43358">MSKKDGRQDSLGASFTHAQKELHAINNSTNASNSQEYQKQTKDLVVLLRSCLNQIQQLSLFSSNETPDDYSTSELKLILVNVYLGEALQKLHAPGSRVAVLEEALSQYRSFLTNCYMIGMFKPSNDSEKKLVSQPTAIANQSSEIKTRANSSNPVAAGQSRMDKIARFKQMRTMQQSIADLEAKFSAAADKNNSDEDMDEVERDHAIKLIELKIYQVVDDMGIISDEMIMAKRMEETRQNVGGSDSRMQAYAGASTSTEIQADDWKLDSSSYRQIDPRTGQPIRPIFNGKGQPMQPFVLTNDRQRIKDGVFRPSWALPTMTVDEYLQQEKERGNIISGGGKEPDEKPEINDNDHEALDAETMKQRDWDDFKDDNPKGWGNRGGNRG</sequence>
<dbReference type="PANTHER" id="PTHR10933:SF9">
    <property type="entry name" value="IMMUNOGLOBULIN-BINDING PROTEIN 1"/>
    <property type="match status" value="1"/>
</dbReference>
<evidence type="ECO:0000313" key="3">
    <source>
        <dbReference type="Proteomes" id="UP001151518"/>
    </source>
</evidence>
<feature type="region of interest" description="Disordered" evidence="1">
    <location>
        <begin position="272"/>
        <end position="294"/>
    </location>
</feature>
<feature type="region of interest" description="Disordered" evidence="1">
    <location>
        <begin position="332"/>
        <end position="386"/>
    </location>
</feature>
<evidence type="ECO:0000256" key="1">
    <source>
        <dbReference type="SAM" id="MobiDB-lite"/>
    </source>
</evidence>
<dbReference type="GO" id="GO:0009966">
    <property type="term" value="P:regulation of signal transduction"/>
    <property type="evidence" value="ECO:0007669"/>
    <property type="project" value="InterPro"/>
</dbReference>
<reference evidence="2" key="1">
    <citation type="submission" date="2022-07" db="EMBL/GenBank/DDBJ databases">
        <title>Phylogenomic reconstructions and comparative analyses of Kickxellomycotina fungi.</title>
        <authorList>
            <person name="Reynolds N.K."/>
            <person name="Stajich J.E."/>
            <person name="Barry K."/>
            <person name="Grigoriev I.V."/>
            <person name="Crous P."/>
            <person name="Smith M.E."/>
        </authorList>
    </citation>
    <scope>NUCLEOTIDE SEQUENCE</scope>
    <source>
        <strain evidence="2">NRRL 3115</strain>
    </source>
</reference>
<dbReference type="GO" id="GO:0005829">
    <property type="term" value="C:cytosol"/>
    <property type="evidence" value="ECO:0007669"/>
    <property type="project" value="TreeGrafter"/>
</dbReference>
<feature type="compositionally biased region" description="Basic and acidic residues" evidence="1">
    <location>
        <begin position="341"/>
        <end position="375"/>
    </location>
</feature>
<dbReference type="Gene3D" id="1.25.40.540">
    <property type="entry name" value="TAP42-like family"/>
    <property type="match status" value="1"/>
</dbReference>
<dbReference type="EMBL" id="JANBTW010000002">
    <property type="protein sequence ID" value="KAJ2680997.1"/>
    <property type="molecule type" value="Genomic_DNA"/>
</dbReference>
<dbReference type="InterPro" id="IPR038511">
    <property type="entry name" value="TAP42/TAP46-like_sf"/>
</dbReference>
<comment type="caution">
    <text evidence="2">The sequence shown here is derived from an EMBL/GenBank/DDBJ whole genome shotgun (WGS) entry which is preliminary data.</text>
</comment>
<dbReference type="GO" id="GO:0051721">
    <property type="term" value="F:protein phosphatase 2A binding"/>
    <property type="evidence" value="ECO:0007669"/>
    <property type="project" value="TreeGrafter"/>
</dbReference>
<dbReference type="PANTHER" id="PTHR10933">
    <property type="entry name" value="IMMUNOGLOBULIN-BINDING PROTEIN 1"/>
    <property type="match status" value="1"/>
</dbReference>
<proteinExistence type="predicted"/>
<name>A0A9W8GD74_9FUNG</name>
<organism evidence="2 3">
    <name type="scientific">Coemansia spiralis</name>
    <dbReference type="NCBI Taxonomy" id="417178"/>
    <lineage>
        <taxon>Eukaryota</taxon>
        <taxon>Fungi</taxon>
        <taxon>Fungi incertae sedis</taxon>
        <taxon>Zoopagomycota</taxon>
        <taxon>Kickxellomycotina</taxon>
        <taxon>Kickxellomycetes</taxon>
        <taxon>Kickxellales</taxon>
        <taxon>Kickxellaceae</taxon>
        <taxon>Coemansia</taxon>
    </lineage>
</organism>
<dbReference type="Proteomes" id="UP001151518">
    <property type="component" value="Unassembled WGS sequence"/>
</dbReference>
<evidence type="ECO:0000313" key="2">
    <source>
        <dbReference type="EMBL" id="KAJ2680997.1"/>
    </source>
</evidence>
<gene>
    <name evidence="2" type="primary">TAP42</name>
    <name evidence="2" type="ORF">GGI25_000303</name>
</gene>
<dbReference type="Pfam" id="PF04177">
    <property type="entry name" value="TAP42"/>
    <property type="match status" value="1"/>
</dbReference>
<dbReference type="AlphaFoldDB" id="A0A9W8GD74"/>
<protein>
    <submittedName>
        <fullName evidence="2">Type 2A phosphatase-associated protein 42</fullName>
    </submittedName>
</protein>
<dbReference type="InterPro" id="IPR007304">
    <property type="entry name" value="TAP46-like"/>
</dbReference>
<accession>A0A9W8GD74</accession>